<dbReference type="EMBL" id="WNDS01000001">
    <property type="protein sequence ID" value="KAF1017006.1"/>
    <property type="molecule type" value="Genomic_DNA"/>
</dbReference>
<sequence length="285" mass="30853">MLRRALPCLLALPLLPALAAAPPLLRSEGIARSADGAVLYREVHWQRGAADGSERWVVYQCPDGTPFARKQMPASGQPQARGYQLQDARSGQRASVLVAHDGVALDWQEQAGATAQRAQLPLPADAVIDAGFDAALRLHWAALLRGEAVSLPFLVPGRQRYYSVQVRRTGAVEWEGQSAQAMRVRLDAWYGAAAPACRWCTPMPTGACWNSVAPATCATPPAATRRWWCALPAPSAVATQRRGSANCSSRWCSAAAWRRDEPVSHRLPFAPRIVRVAASNRAAYA</sequence>
<comment type="caution">
    <text evidence="2">The sequence shown here is derived from an EMBL/GenBank/DDBJ whole genome shotgun (WGS) entry which is preliminary data.</text>
</comment>
<evidence type="ECO:0000313" key="2">
    <source>
        <dbReference type="EMBL" id="KAF1017006.1"/>
    </source>
</evidence>
<keyword evidence="1" id="KW-0732">Signal</keyword>
<gene>
    <name evidence="2" type="ORF">GAK31_00265</name>
</gene>
<feature type="signal peptide" evidence="1">
    <location>
        <begin position="1"/>
        <end position="19"/>
    </location>
</feature>
<evidence type="ECO:0000313" key="3">
    <source>
        <dbReference type="Proteomes" id="UP000487117"/>
    </source>
</evidence>
<dbReference type="Proteomes" id="UP000487117">
    <property type="component" value="Unassembled WGS sequence"/>
</dbReference>
<proteinExistence type="predicted"/>
<protein>
    <submittedName>
        <fullName evidence="2">Uncharacterized protein</fullName>
    </submittedName>
</protein>
<evidence type="ECO:0000256" key="1">
    <source>
        <dbReference type="SAM" id="SignalP"/>
    </source>
</evidence>
<name>A0A7V8JN50_STEMA</name>
<feature type="chain" id="PRO_5031008564" evidence="1">
    <location>
        <begin position="20"/>
        <end position="285"/>
    </location>
</feature>
<reference evidence="3" key="1">
    <citation type="journal article" date="2020" name="MBio">
        <title>Horizontal gene transfer to a defensive symbiont with a reduced genome amongst a multipartite beetle microbiome.</title>
        <authorList>
            <person name="Waterworth S.C."/>
            <person name="Florez L.V."/>
            <person name="Rees E.R."/>
            <person name="Hertweck C."/>
            <person name="Kaltenpoth M."/>
            <person name="Kwan J.C."/>
        </authorList>
    </citation>
    <scope>NUCLEOTIDE SEQUENCE [LARGE SCALE GENOMIC DNA]</scope>
</reference>
<dbReference type="AlphaFoldDB" id="A0A7V8JN50"/>
<accession>A0A7V8JN50</accession>
<organism evidence="2 3">
    <name type="scientific">Stenotrophomonas maltophilia</name>
    <name type="common">Pseudomonas maltophilia</name>
    <name type="synonym">Xanthomonas maltophilia</name>
    <dbReference type="NCBI Taxonomy" id="40324"/>
    <lineage>
        <taxon>Bacteria</taxon>
        <taxon>Pseudomonadati</taxon>
        <taxon>Pseudomonadota</taxon>
        <taxon>Gammaproteobacteria</taxon>
        <taxon>Lysobacterales</taxon>
        <taxon>Lysobacteraceae</taxon>
        <taxon>Stenotrophomonas</taxon>
        <taxon>Stenotrophomonas maltophilia group</taxon>
    </lineage>
</organism>